<accession>A0ABV5SAP5</accession>
<dbReference type="Gene3D" id="3.40.50.2020">
    <property type="match status" value="1"/>
</dbReference>
<feature type="binding site" evidence="6">
    <location>
        <position position="139"/>
    </location>
    <ligand>
        <name>orotate</name>
        <dbReference type="ChEBI" id="CHEBI:30839"/>
    </ligand>
</feature>
<evidence type="ECO:0000256" key="6">
    <source>
        <dbReference type="HAMAP-Rule" id="MF_01208"/>
    </source>
</evidence>
<dbReference type="RefSeq" id="WP_344990517.1">
    <property type="nucleotide sequence ID" value="NZ_BAAAXV010000005.1"/>
</dbReference>
<dbReference type="HAMAP" id="MF_01208">
    <property type="entry name" value="PyrE"/>
    <property type="match status" value="1"/>
</dbReference>
<proteinExistence type="inferred from homology"/>
<comment type="pathway">
    <text evidence="1 6">Pyrimidine metabolism; UMP biosynthesis via de novo pathway; UMP from orotate: step 1/2.</text>
</comment>
<keyword evidence="4 6" id="KW-0808">Transferase</keyword>
<evidence type="ECO:0000256" key="1">
    <source>
        <dbReference type="ARBA" id="ARBA00004889"/>
    </source>
</evidence>
<comment type="caution">
    <text evidence="8">The sequence shown here is derived from an EMBL/GenBank/DDBJ whole genome shotgun (WGS) entry which is preliminary data.</text>
</comment>
<dbReference type="InterPro" id="IPR023031">
    <property type="entry name" value="OPRT"/>
</dbReference>
<evidence type="ECO:0000259" key="7">
    <source>
        <dbReference type="Pfam" id="PF00156"/>
    </source>
</evidence>
<name>A0ABV5SAP5_9ACTN</name>
<feature type="binding site" evidence="6">
    <location>
        <position position="113"/>
    </location>
    <ligand>
        <name>5-phospho-alpha-D-ribose 1-diphosphate</name>
        <dbReference type="ChEBI" id="CHEBI:58017"/>
        <note>ligand shared between dimeric partners</note>
    </ligand>
</feature>
<evidence type="ECO:0000256" key="4">
    <source>
        <dbReference type="ARBA" id="ARBA00022679"/>
    </source>
</evidence>
<dbReference type="Proteomes" id="UP001589532">
    <property type="component" value="Unassembled WGS sequence"/>
</dbReference>
<comment type="subunit">
    <text evidence="6">Homodimer.</text>
</comment>
<comment type="function">
    <text evidence="6">Catalyzes the transfer of a ribosyl phosphate group from 5-phosphoribose 1-diphosphate to orotate, leading to the formation of orotidine monophosphate (OMP).</text>
</comment>
<evidence type="ECO:0000256" key="5">
    <source>
        <dbReference type="ARBA" id="ARBA00022975"/>
    </source>
</evidence>
<keyword evidence="5 6" id="KW-0665">Pyrimidine biosynthesis</keyword>
<dbReference type="Pfam" id="PF00156">
    <property type="entry name" value="Pribosyltran"/>
    <property type="match status" value="1"/>
</dbReference>
<feature type="domain" description="Phosphoribosyltransferase" evidence="7">
    <location>
        <begin position="67"/>
        <end position="172"/>
    </location>
</feature>
<dbReference type="EMBL" id="JBHMBW010000049">
    <property type="protein sequence ID" value="MFB9628669.1"/>
    <property type="molecule type" value="Genomic_DNA"/>
</dbReference>
<evidence type="ECO:0000256" key="2">
    <source>
        <dbReference type="ARBA" id="ARBA00011971"/>
    </source>
</evidence>
<feature type="binding site" evidence="6">
    <location>
        <position position="167"/>
    </location>
    <ligand>
        <name>orotate</name>
        <dbReference type="ChEBI" id="CHEBI:30839"/>
    </ligand>
</feature>
<dbReference type="SUPFAM" id="SSF53271">
    <property type="entry name" value="PRTase-like"/>
    <property type="match status" value="1"/>
</dbReference>
<dbReference type="PANTHER" id="PTHR19278:SF9">
    <property type="entry name" value="URIDINE 5'-MONOPHOSPHATE SYNTHASE"/>
    <property type="match status" value="1"/>
</dbReference>
<comment type="catalytic activity">
    <reaction evidence="6">
        <text>orotidine 5'-phosphate + diphosphate = orotate + 5-phospho-alpha-D-ribose 1-diphosphate</text>
        <dbReference type="Rhea" id="RHEA:10380"/>
        <dbReference type="ChEBI" id="CHEBI:30839"/>
        <dbReference type="ChEBI" id="CHEBI:33019"/>
        <dbReference type="ChEBI" id="CHEBI:57538"/>
        <dbReference type="ChEBI" id="CHEBI:58017"/>
        <dbReference type="EC" id="2.4.2.10"/>
    </reaction>
</comment>
<sequence>MPISTNDLLSGPGHAFFQTETERRDELAMDITAAAYLRGDFVLSSGARSTYYFDKYLFETKPTVMRRLAEFLGRRVPRDAMRLAGPELGAVALTAVVSLETGLPFVIVRRKPKSYATASAIEGELHPGEKVLLIEDVVSSGGEALAAVERLRAADAHVIGVLAVIDRQAGGSEAIAAAGLPFDALFRLSDFNLGGMR</sequence>
<dbReference type="InterPro" id="IPR004467">
    <property type="entry name" value="Or_phspho_trans_dom"/>
</dbReference>
<dbReference type="NCBIfam" id="TIGR00336">
    <property type="entry name" value="pyrE"/>
    <property type="match status" value="1"/>
</dbReference>
<organism evidence="8 9">
    <name type="scientific">Nonomuraea helvata</name>
    <dbReference type="NCBI Taxonomy" id="37484"/>
    <lineage>
        <taxon>Bacteria</taxon>
        <taxon>Bacillati</taxon>
        <taxon>Actinomycetota</taxon>
        <taxon>Actinomycetes</taxon>
        <taxon>Streptosporangiales</taxon>
        <taxon>Streptosporangiaceae</taxon>
        <taxon>Nonomuraea</taxon>
    </lineage>
</organism>
<comment type="cofactor">
    <cofactor evidence="6">
        <name>Mg(2+)</name>
        <dbReference type="ChEBI" id="CHEBI:18420"/>
    </cofactor>
</comment>
<gene>
    <name evidence="6 8" type="primary">pyrE</name>
    <name evidence="8" type="ORF">ACFFSA_36815</name>
</gene>
<dbReference type="InterPro" id="IPR000836">
    <property type="entry name" value="PRTase_dom"/>
</dbReference>
<feature type="binding site" evidence="6">
    <location>
        <position position="109"/>
    </location>
    <ligand>
        <name>5-phospho-alpha-D-ribose 1-diphosphate</name>
        <dbReference type="ChEBI" id="CHEBI:58017"/>
        <note>ligand shared between dimeric partners</note>
    </ligand>
</feature>
<dbReference type="GO" id="GO:0004588">
    <property type="term" value="F:orotate phosphoribosyltransferase activity"/>
    <property type="evidence" value="ECO:0007669"/>
    <property type="project" value="UniProtKB-EC"/>
</dbReference>
<keyword evidence="6" id="KW-0460">Magnesium</keyword>
<dbReference type="EC" id="2.4.2.10" evidence="2 6"/>
<evidence type="ECO:0000313" key="8">
    <source>
        <dbReference type="EMBL" id="MFB9628669.1"/>
    </source>
</evidence>
<dbReference type="PANTHER" id="PTHR19278">
    <property type="entry name" value="OROTATE PHOSPHORIBOSYLTRANSFERASE"/>
    <property type="match status" value="1"/>
</dbReference>
<dbReference type="CDD" id="cd06223">
    <property type="entry name" value="PRTases_typeI"/>
    <property type="match status" value="1"/>
</dbReference>
<reference evidence="8 9" key="1">
    <citation type="submission" date="2024-09" db="EMBL/GenBank/DDBJ databases">
        <authorList>
            <person name="Sun Q."/>
            <person name="Mori K."/>
        </authorList>
    </citation>
    <scope>NUCLEOTIDE SEQUENCE [LARGE SCALE GENOMIC DNA]</scope>
    <source>
        <strain evidence="8 9">JCM 3143</strain>
    </source>
</reference>
<keyword evidence="3 6" id="KW-0328">Glycosyltransferase</keyword>
<protein>
    <recommendedName>
        <fullName evidence="2 6">Orotate phosphoribosyltransferase</fullName>
        <shortName evidence="6">OPRT</shortName>
        <shortName evidence="6">OPRTase</shortName>
        <ecNumber evidence="2 6">2.4.2.10</ecNumber>
    </recommendedName>
</protein>
<evidence type="ECO:0000313" key="9">
    <source>
        <dbReference type="Proteomes" id="UP001589532"/>
    </source>
</evidence>
<comment type="similarity">
    <text evidence="6">Belongs to the purine/pyrimidine phosphoribosyltransferase family. PyrE subfamily.</text>
</comment>
<keyword evidence="9" id="KW-1185">Reference proteome</keyword>
<evidence type="ECO:0000256" key="3">
    <source>
        <dbReference type="ARBA" id="ARBA00022676"/>
    </source>
</evidence>
<feature type="binding site" description="in other chain" evidence="6">
    <location>
        <begin position="135"/>
        <end position="143"/>
    </location>
    <ligand>
        <name>5-phospho-alpha-D-ribose 1-diphosphate</name>
        <dbReference type="ChEBI" id="CHEBI:58017"/>
        <note>ligand shared between dimeric partners</note>
    </ligand>
</feature>
<dbReference type="InterPro" id="IPR029057">
    <property type="entry name" value="PRTase-like"/>
</dbReference>
<comment type="caution">
    <text evidence="6">Lacks conserved residue(s) required for the propagation of feature annotation.</text>
</comment>